<dbReference type="Pfam" id="PF00135">
    <property type="entry name" value="COesterase"/>
    <property type="match status" value="1"/>
</dbReference>
<accession>A0A177CUG7</accession>
<dbReference type="PANTHER" id="PTHR11559">
    <property type="entry name" value="CARBOXYLESTERASE"/>
    <property type="match status" value="1"/>
</dbReference>
<sequence length="502" mass="54468">MSILSTSFGSFKGKHADGVIQYLGIPYATLKDQLSCPEIVDAYEELVNATDYGPRAPALDASIFEQQFLIQAVIDVTPSPRMSGTECLNLNITVPSSIGPAKTRKLPVMVFIHGGGYMMGSNYAPYFDPSRLVALSVELGTPVIVVSINYRLAVLGNITSSELRSAGYPGNNALRDQKCAFQWVKSHIEAFGGDAENVTAFGVSAGSVAVLTQLFSTEPLFKRAIAMSGTPMMLKPLSASTAEATYQCIIRALGLQTATVAQRIQRLLTILPEELVEKTPMTAKVAPFLDGDILPEAITFEKLTGGIDSPGTIWCEELMIGDCQHDVRLLGADSATAVLEAYGITSSISDDVALQRAIDLATDILYTAPTRDYACAWPGKKYVYHFNEGNPWEGQFKGMATHMLDAAFLFQNYDEKMGVPGRDVARALAKGFIAFANGNMPWHQFNGVTPNVKVFGGGEVERTVGRTGWDDDRRNTLFRLAEEGKVNLDRLSAAWDDFLAGK</sequence>
<evidence type="ECO:0000313" key="3">
    <source>
        <dbReference type="EMBL" id="OAG11184.1"/>
    </source>
</evidence>
<dbReference type="InParanoid" id="A0A177CUG7"/>
<dbReference type="OrthoDB" id="6846267at2759"/>
<evidence type="ECO:0000313" key="4">
    <source>
        <dbReference type="Proteomes" id="UP000077069"/>
    </source>
</evidence>
<name>A0A177CUG7_9PLEO</name>
<dbReference type="Proteomes" id="UP000077069">
    <property type="component" value="Unassembled WGS sequence"/>
</dbReference>
<dbReference type="InterPro" id="IPR002168">
    <property type="entry name" value="Lipase_GDXG_HIS_AS"/>
</dbReference>
<dbReference type="InterPro" id="IPR050309">
    <property type="entry name" value="Type-B_Carboxylest/Lipase"/>
</dbReference>
<dbReference type="GeneID" id="28764695"/>
<evidence type="ECO:0000256" key="1">
    <source>
        <dbReference type="ARBA" id="ARBA00010515"/>
    </source>
</evidence>
<organism evidence="3 4">
    <name type="scientific">Paraphaeosphaeria sporulosa</name>
    <dbReference type="NCBI Taxonomy" id="1460663"/>
    <lineage>
        <taxon>Eukaryota</taxon>
        <taxon>Fungi</taxon>
        <taxon>Dikarya</taxon>
        <taxon>Ascomycota</taxon>
        <taxon>Pezizomycotina</taxon>
        <taxon>Dothideomycetes</taxon>
        <taxon>Pleosporomycetidae</taxon>
        <taxon>Pleosporales</taxon>
        <taxon>Massarineae</taxon>
        <taxon>Didymosphaeriaceae</taxon>
        <taxon>Paraphaeosphaeria</taxon>
    </lineage>
</organism>
<dbReference type="InterPro" id="IPR029058">
    <property type="entry name" value="AB_hydrolase_fold"/>
</dbReference>
<dbReference type="GO" id="GO:0016787">
    <property type="term" value="F:hydrolase activity"/>
    <property type="evidence" value="ECO:0007669"/>
    <property type="project" value="InterPro"/>
</dbReference>
<dbReference type="PROSITE" id="PS01173">
    <property type="entry name" value="LIPASE_GDXG_HIS"/>
    <property type="match status" value="1"/>
</dbReference>
<dbReference type="Gene3D" id="3.40.50.1820">
    <property type="entry name" value="alpha/beta hydrolase"/>
    <property type="match status" value="1"/>
</dbReference>
<keyword evidence="4" id="KW-1185">Reference proteome</keyword>
<reference evidence="3 4" key="1">
    <citation type="submission" date="2016-05" db="EMBL/GenBank/DDBJ databases">
        <title>Comparative analysis of secretome profiles of manganese(II)-oxidizing ascomycete fungi.</title>
        <authorList>
            <consortium name="DOE Joint Genome Institute"/>
            <person name="Zeiner C.A."/>
            <person name="Purvine S.O."/>
            <person name="Zink E.M."/>
            <person name="Wu S."/>
            <person name="Pasa-Tolic L."/>
            <person name="Chaput D.L."/>
            <person name="Haridas S."/>
            <person name="Grigoriev I.V."/>
            <person name="Santelli C.M."/>
            <person name="Hansel C.M."/>
        </authorList>
    </citation>
    <scope>NUCLEOTIDE SEQUENCE [LARGE SCALE GENOMIC DNA]</scope>
    <source>
        <strain evidence="3 4">AP3s5-JAC2a</strain>
    </source>
</reference>
<feature type="domain" description="Carboxylesterase type B" evidence="2">
    <location>
        <begin position="3"/>
        <end position="442"/>
    </location>
</feature>
<dbReference type="AlphaFoldDB" id="A0A177CUG7"/>
<dbReference type="EMBL" id="KV441548">
    <property type="protein sequence ID" value="OAG11184.1"/>
    <property type="molecule type" value="Genomic_DNA"/>
</dbReference>
<protein>
    <submittedName>
        <fullName evidence="3">Putative carboxylesterase</fullName>
    </submittedName>
</protein>
<gene>
    <name evidence="3" type="ORF">CC84DRAFT_1191827</name>
</gene>
<proteinExistence type="inferred from homology"/>
<dbReference type="STRING" id="1460663.A0A177CUG7"/>
<dbReference type="RefSeq" id="XP_018041549.1">
    <property type="nucleotide sequence ID" value="XM_018181209.1"/>
</dbReference>
<dbReference type="ESTHER" id="9pleo-a0a177cug7">
    <property type="family name" value="Fungal_carboxylesterase_lipase"/>
</dbReference>
<comment type="similarity">
    <text evidence="1">Belongs to the 'GDXG' lipolytic enzyme family.</text>
</comment>
<evidence type="ECO:0000259" key="2">
    <source>
        <dbReference type="Pfam" id="PF00135"/>
    </source>
</evidence>
<dbReference type="SUPFAM" id="SSF53474">
    <property type="entry name" value="alpha/beta-Hydrolases"/>
    <property type="match status" value="1"/>
</dbReference>
<dbReference type="InterPro" id="IPR002018">
    <property type="entry name" value="CarbesteraseB"/>
</dbReference>